<sequence length="277" mass="28891">MAMRSRRSDYAVPAVLALPGALITGATAYLVFDPVSNLGPPPLALGAVTGVALLITGTWLGFAALRDDVSSQVSDHRIELVQLLRRRSSGDGEPWSRTAGPDERWVDDRERALLRWPGPRPDLRPLAVGLLIWLVLLLSIAVSATRRVFADLQTHAGLGPGEAPAVITGVTAVLTASGVLTGAVCLGLSRIMRARGAEARDVGEAYAAKQRADDEGRAAVIRAQAEMTRAQAELLRAQRELAPDPTPPAEGSPNPSEGPAGEGPAPALPSQPGGPPG</sequence>
<organism evidence="3 4">
    <name type="scientific">Streptomyces hundungensis</name>
    <dbReference type="NCBI Taxonomy" id="1077946"/>
    <lineage>
        <taxon>Bacteria</taxon>
        <taxon>Bacillati</taxon>
        <taxon>Actinomycetota</taxon>
        <taxon>Actinomycetes</taxon>
        <taxon>Kitasatosporales</taxon>
        <taxon>Streptomycetaceae</taxon>
        <taxon>Streptomyces</taxon>
    </lineage>
</organism>
<dbReference type="Proteomes" id="UP000271554">
    <property type="component" value="Chromosome"/>
</dbReference>
<dbReference type="KEGG" id="shun:DWB77_01525"/>
<evidence type="ECO:0000313" key="3">
    <source>
        <dbReference type="EMBL" id="AYG79411.1"/>
    </source>
</evidence>
<dbReference type="AlphaFoldDB" id="A0A387H9S0"/>
<dbReference type="EMBL" id="CP032698">
    <property type="protein sequence ID" value="AYG79411.1"/>
    <property type="molecule type" value="Genomic_DNA"/>
</dbReference>
<feature type="compositionally biased region" description="Low complexity" evidence="1">
    <location>
        <begin position="251"/>
        <end position="265"/>
    </location>
</feature>
<accession>A0A387H9S0</accession>
<feature type="region of interest" description="Disordered" evidence="1">
    <location>
        <begin position="232"/>
        <end position="277"/>
    </location>
</feature>
<feature type="transmembrane region" description="Helical" evidence="2">
    <location>
        <begin position="44"/>
        <end position="65"/>
    </location>
</feature>
<feature type="compositionally biased region" description="Pro residues" evidence="1">
    <location>
        <begin position="266"/>
        <end position="277"/>
    </location>
</feature>
<dbReference type="RefSeq" id="WP_120720515.1">
    <property type="nucleotide sequence ID" value="NZ_CP032698.1"/>
</dbReference>
<evidence type="ECO:0000313" key="4">
    <source>
        <dbReference type="Proteomes" id="UP000271554"/>
    </source>
</evidence>
<feature type="transmembrane region" description="Helical" evidence="2">
    <location>
        <begin position="125"/>
        <end position="145"/>
    </location>
</feature>
<gene>
    <name evidence="3" type="ORF">DWB77_01525</name>
</gene>
<keyword evidence="2" id="KW-1133">Transmembrane helix</keyword>
<proteinExistence type="predicted"/>
<protein>
    <submittedName>
        <fullName evidence="3">Uncharacterized protein</fullName>
    </submittedName>
</protein>
<feature type="transmembrane region" description="Helical" evidence="2">
    <location>
        <begin position="12"/>
        <end position="32"/>
    </location>
</feature>
<evidence type="ECO:0000256" key="2">
    <source>
        <dbReference type="SAM" id="Phobius"/>
    </source>
</evidence>
<keyword evidence="2" id="KW-0812">Transmembrane</keyword>
<evidence type="ECO:0000256" key="1">
    <source>
        <dbReference type="SAM" id="MobiDB-lite"/>
    </source>
</evidence>
<name>A0A387H9S0_9ACTN</name>
<reference evidence="3 4" key="1">
    <citation type="submission" date="2018-10" db="EMBL/GenBank/DDBJ databases">
        <title>Relationship between Morphology and Antimicrobial Activity in Streptomyces.</title>
        <authorList>
            <person name="Kang H.J."/>
            <person name="Kim S.B."/>
        </authorList>
    </citation>
    <scope>NUCLEOTIDE SEQUENCE [LARGE SCALE GENOMIC DNA]</scope>
    <source>
        <strain evidence="3 4">BH38</strain>
    </source>
</reference>
<keyword evidence="4" id="KW-1185">Reference proteome</keyword>
<keyword evidence="2" id="KW-0472">Membrane</keyword>
<feature type="transmembrane region" description="Helical" evidence="2">
    <location>
        <begin position="165"/>
        <end position="188"/>
    </location>
</feature>